<feature type="transmembrane region" description="Helical" evidence="1">
    <location>
        <begin position="369"/>
        <end position="390"/>
    </location>
</feature>
<feature type="transmembrane region" description="Helical" evidence="1">
    <location>
        <begin position="336"/>
        <end position="357"/>
    </location>
</feature>
<dbReference type="SUPFAM" id="SSF141571">
    <property type="entry name" value="Pentapeptide repeat-like"/>
    <property type="match status" value="2"/>
</dbReference>
<keyword evidence="1" id="KW-0472">Membrane</keyword>
<feature type="transmembrane region" description="Helical" evidence="1">
    <location>
        <begin position="518"/>
        <end position="546"/>
    </location>
</feature>
<feature type="transmembrane region" description="Helical" evidence="1">
    <location>
        <begin position="558"/>
        <end position="580"/>
    </location>
</feature>
<dbReference type="RefSeq" id="WP_190567456.1">
    <property type="nucleotide sequence ID" value="NZ_JACJQL010000012.1"/>
</dbReference>
<proteinExistence type="predicted"/>
<feature type="transmembrane region" description="Helical" evidence="1">
    <location>
        <begin position="493"/>
        <end position="512"/>
    </location>
</feature>
<dbReference type="Proteomes" id="UP000621307">
    <property type="component" value="Unassembled WGS sequence"/>
</dbReference>
<feature type="transmembrane region" description="Helical" evidence="1">
    <location>
        <begin position="303"/>
        <end position="330"/>
    </location>
</feature>
<accession>A0ABR8BGF9</accession>
<feature type="transmembrane region" description="Helical" evidence="1">
    <location>
        <begin position="459"/>
        <end position="481"/>
    </location>
</feature>
<feature type="transmembrane region" description="Helical" evidence="1">
    <location>
        <begin position="432"/>
        <end position="453"/>
    </location>
</feature>
<keyword evidence="3" id="KW-1185">Reference proteome</keyword>
<evidence type="ECO:0000313" key="3">
    <source>
        <dbReference type="Proteomes" id="UP000621307"/>
    </source>
</evidence>
<sequence length="826" mass="90249">MKPEIVDRRIALFEKNFGKPHLYLAYHAAFPLALTPELIYRLWANFQRDIHGQSLNIPWVAVGDFLLSSLCEEVGHELYEINMSVRNELLRKLKAEPKFGIERINQLSDFLLEYVRQQILSDDPDTQNFAKTLQWTALAYTKPTEVARQIALTFRHLEILSVRSDRLNHTELVRMASLVETFAEPLAEAQLAPLVTYARGMARFAHGDLEGATAQIGTVAEAGKIQVAGVDIPIPEKIQENLDDASPPEGLDFRGQNLRGRSFRGQNLARANFSRSDIRSVDFSNAILTGANFRYAQAGLQSYWAVGLMLCAFLLSALSGMASGFAGWIWGWEFNAGGSAMAIGIASLIALVVVFVVTFRRGIDNRSGAFALSVMGTTAIASFEFLSLYAVLPEVVRSGNPILQAIAFAIPIALGLASSAMSDRWQIRTLPITLIALAGGTGLGIISSVWFWLLQNPTIQIALATLAVNLVIAGSGAIAIVKSAAWMRNGATLGSVAATFLLTSLWLINLLSSLDITWITAVLAGIIALALSWASVITLALAVNLVTAEIEHRIFARAWILAAFLLGILILSSILILGGLRIYPPFKVIEDVPMIIITIIVIAVLAMIIVQLSLDSNTRFTAIGKFVSLLPTTAGTSFHGADLANADFTQAIVRSVDFRGANISQTCWVHTKRLDYASTEGTYLVNPQVRQLVINKIGNNQKFDYLDLQGINLDGANLADASFIGTNLRAANLRNADLSRTKLIDTILDQADLTGAFLTGAYLQNSKITNLTRLENVVCSYIFTRLPSTKNPNPARQPEELEKNFTSEEFTIFIQSLINHENSPSA</sequence>
<dbReference type="EMBL" id="JACJQL010000012">
    <property type="protein sequence ID" value="MBD2251801.1"/>
    <property type="molecule type" value="Genomic_DNA"/>
</dbReference>
<evidence type="ECO:0000256" key="1">
    <source>
        <dbReference type="SAM" id="Phobius"/>
    </source>
</evidence>
<gene>
    <name evidence="2" type="ORF">H6G14_10880</name>
</gene>
<comment type="caution">
    <text evidence="2">The sequence shown here is derived from an EMBL/GenBank/DDBJ whole genome shotgun (WGS) entry which is preliminary data.</text>
</comment>
<keyword evidence="1" id="KW-1133">Transmembrane helix</keyword>
<organism evidence="2 3">
    <name type="scientific">Nostoc parmelioides FACHB-3921</name>
    <dbReference type="NCBI Taxonomy" id="2692909"/>
    <lineage>
        <taxon>Bacteria</taxon>
        <taxon>Bacillati</taxon>
        <taxon>Cyanobacteriota</taxon>
        <taxon>Cyanophyceae</taxon>
        <taxon>Nostocales</taxon>
        <taxon>Nostocaceae</taxon>
        <taxon>Nostoc</taxon>
    </lineage>
</organism>
<name>A0ABR8BGF9_9NOSO</name>
<evidence type="ECO:0000313" key="2">
    <source>
        <dbReference type="EMBL" id="MBD2251801.1"/>
    </source>
</evidence>
<dbReference type="PANTHER" id="PTHR14136">
    <property type="entry name" value="BTB_POZ DOMAIN-CONTAINING PROTEIN KCTD9"/>
    <property type="match status" value="1"/>
</dbReference>
<dbReference type="Gene3D" id="2.160.20.80">
    <property type="entry name" value="E3 ubiquitin-protein ligase SopA"/>
    <property type="match status" value="2"/>
</dbReference>
<dbReference type="Pfam" id="PF00805">
    <property type="entry name" value="Pentapeptide"/>
    <property type="match status" value="3"/>
</dbReference>
<protein>
    <submittedName>
        <fullName evidence="2">Pentapeptide repeat-containing protein</fullName>
    </submittedName>
</protein>
<dbReference type="PANTHER" id="PTHR14136:SF17">
    <property type="entry name" value="BTB_POZ DOMAIN-CONTAINING PROTEIN KCTD9"/>
    <property type="match status" value="1"/>
</dbReference>
<reference evidence="2 3" key="1">
    <citation type="journal article" date="2020" name="ISME J.">
        <title>Comparative genomics reveals insights into cyanobacterial evolution and habitat adaptation.</title>
        <authorList>
            <person name="Chen M.Y."/>
            <person name="Teng W.K."/>
            <person name="Zhao L."/>
            <person name="Hu C.X."/>
            <person name="Zhou Y.K."/>
            <person name="Han B.P."/>
            <person name="Song L.R."/>
            <person name="Shu W.S."/>
        </authorList>
    </citation>
    <scope>NUCLEOTIDE SEQUENCE [LARGE SCALE GENOMIC DNA]</scope>
    <source>
        <strain evidence="2 3">FACHB-3921</strain>
    </source>
</reference>
<dbReference type="InterPro" id="IPR051082">
    <property type="entry name" value="Pentapeptide-BTB/POZ_domain"/>
</dbReference>
<dbReference type="InterPro" id="IPR001646">
    <property type="entry name" value="5peptide_repeat"/>
</dbReference>
<keyword evidence="1" id="KW-0812">Transmembrane</keyword>
<feature type="transmembrane region" description="Helical" evidence="1">
    <location>
        <begin position="592"/>
        <end position="610"/>
    </location>
</feature>
<feature type="transmembrane region" description="Helical" evidence="1">
    <location>
        <begin position="402"/>
        <end position="420"/>
    </location>
</feature>